<gene>
    <name evidence="1" type="ORF">BBK14_15945</name>
</gene>
<dbReference type="EMBL" id="MAXA01000158">
    <property type="protein sequence ID" value="OHV32233.1"/>
    <property type="molecule type" value="Genomic_DNA"/>
</dbReference>
<evidence type="ECO:0000313" key="2">
    <source>
        <dbReference type="Proteomes" id="UP000179769"/>
    </source>
</evidence>
<proteinExistence type="predicted"/>
<dbReference type="InterPro" id="IPR043755">
    <property type="entry name" value="DUF5701"/>
</dbReference>
<protein>
    <submittedName>
        <fullName evidence="1">Uncharacterized protein</fullName>
    </submittedName>
</protein>
<keyword evidence="2" id="KW-1185">Reference proteome</keyword>
<dbReference type="Pfam" id="PF18959">
    <property type="entry name" value="DUF5701"/>
    <property type="match status" value="1"/>
</dbReference>
<comment type="caution">
    <text evidence="1">The sequence shown here is derived from an EMBL/GenBank/DDBJ whole genome shotgun (WGS) entry which is preliminary data.</text>
</comment>
<sequence>MTEGTGGWPDPLDQAFNRQVAGLVRLGYPELAGMSPADFEALCEPLRTVAHAAVPGPFRPATRSWMPFVLVVSGELVRAEEIVPLLTLAGRADTGTVDRNHGEEGLAPYRPLPELNVPHAGVYLLTDVERGEEFRGIRPADALPPILERGRSPLTIHEGIAVVTHFPEALEKNNCFMLSGSRRGDRRVPAMWISGRAPKLGWCWEGNPHTWLGTASAATRHAAR</sequence>
<evidence type="ECO:0000313" key="1">
    <source>
        <dbReference type="EMBL" id="OHV32233.1"/>
    </source>
</evidence>
<reference evidence="2" key="1">
    <citation type="submission" date="2016-07" db="EMBL/GenBank/DDBJ databases">
        <title>Frankia sp. NRRL B-16219 Genome sequencing.</title>
        <authorList>
            <person name="Ghodhbane-Gtari F."/>
            <person name="Swanson E."/>
            <person name="Gueddou A."/>
            <person name="Louati M."/>
            <person name="Nouioui I."/>
            <person name="Hezbri K."/>
            <person name="Abebe-Akele F."/>
            <person name="Simpson S."/>
            <person name="Morris K."/>
            <person name="Thomas K."/>
            <person name="Gtari M."/>
            <person name="Tisa L.S."/>
        </authorList>
    </citation>
    <scope>NUCLEOTIDE SEQUENCE [LARGE SCALE GENOMIC DNA]</scope>
    <source>
        <strain evidence="2">NRRL B-16219</strain>
    </source>
</reference>
<dbReference type="AlphaFoldDB" id="A0A1S1QBN7"/>
<accession>A0A1S1QBN7</accession>
<dbReference type="Proteomes" id="UP000179769">
    <property type="component" value="Unassembled WGS sequence"/>
</dbReference>
<organism evidence="1 2">
    <name type="scientific">Parafrankia soli</name>
    <dbReference type="NCBI Taxonomy" id="2599596"/>
    <lineage>
        <taxon>Bacteria</taxon>
        <taxon>Bacillati</taxon>
        <taxon>Actinomycetota</taxon>
        <taxon>Actinomycetes</taxon>
        <taxon>Frankiales</taxon>
        <taxon>Frankiaceae</taxon>
        <taxon>Parafrankia</taxon>
    </lineage>
</organism>
<name>A0A1S1QBN7_9ACTN</name>